<name>A0A835Z2E2_9STRA</name>
<evidence type="ECO:0000259" key="1">
    <source>
        <dbReference type="SMART" id="SM00833"/>
    </source>
</evidence>
<dbReference type="Gene3D" id="3.40.50.300">
    <property type="entry name" value="P-loop containing nucleotide triphosphate hydrolases"/>
    <property type="match status" value="1"/>
</dbReference>
<comment type="caution">
    <text evidence="2">The sequence shown here is derived from an EMBL/GenBank/DDBJ whole genome shotgun (WGS) entry which is preliminary data.</text>
</comment>
<dbReference type="PANTHER" id="PTHR13748">
    <property type="entry name" value="COBW-RELATED"/>
    <property type="match status" value="1"/>
</dbReference>
<dbReference type="Pfam" id="PF02492">
    <property type="entry name" value="cobW"/>
    <property type="match status" value="1"/>
</dbReference>
<dbReference type="GO" id="GO:0005737">
    <property type="term" value="C:cytoplasm"/>
    <property type="evidence" value="ECO:0007669"/>
    <property type="project" value="TreeGrafter"/>
</dbReference>
<dbReference type="Pfam" id="PF07683">
    <property type="entry name" value="CobW_C"/>
    <property type="match status" value="1"/>
</dbReference>
<dbReference type="SUPFAM" id="SSF90002">
    <property type="entry name" value="Hypothetical protein YjiA, C-terminal domain"/>
    <property type="match status" value="1"/>
</dbReference>
<evidence type="ECO:0000313" key="2">
    <source>
        <dbReference type="EMBL" id="KAG5185173.1"/>
    </source>
</evidence>
<dbReference type="InterPro" id="IPR051316">
    <property type="entry name" value="Zinc-reg_GTPase_activator"/>
</dbReference>
<proteinExistence type="predicted"/>
<reference evidence="2" key="1">
    <citation type="submission" date="2021-02" db="EMBL/GenBank/DDBJ databases">
        <title>First Annotated Genome of the Yellow-green Alga Tribonema minus.</title>
        <authorList>
            <person name="Mahan K.M."/>
        </authorList>
    </citation>
    <scope>NUCLEOTIDE SEQUENCE</scope>
    <source>
        <strain evidence="2">UTEX B ZZ1240</strain>
    </source>
</reference>
<protein>
    <recommendedName>
        <fullName evidence="1">CobW C-terminal domain-containing protein</fullName>
    </recommendedName>
</protein>
<evidence type="ECO:0000313" key="3">
    <source>
        <dbReference type="Proteomes" id="UP000664859"/>
    </source>
</evidence>
<sequence length="294" mass="30128">MQQQCSVSTSPLRSHAAQVAPVLQTFFADDFVQGALQLDSVVCVCDAPRLAQQLLPPQQQRGDELSAEVGAAAAAAHAITAEQLALADTVLLNKADLVDPDTLAALRASLSASMAAAAVTECVRGAVDHSRGAVDTARVVDWAHGVAAAHGAARVWRIKGVLWGDGAGGRGALARRVVLQGVGGHVEVEEGDWPPGRPRRSRIVLIGPLSDELEAELREALARVFEPVAAAPPLPFRRGGWSPAPLPPPAASAAAAAAQRPAAVAAHQGTGVVSGFGGAKAAARHGRIGSDDVF</sequence>
<dbReference type="InterPro" id="IPR003495">
    <property type="entry name" value="CobW/HypB/UreG_nucleotide-bd"/>
</dbReference>
<accession>A0A835Z2E2</accession>
<keyword evidence="3" id="KW-1185">Reference proteome</keyword>
<organism evidence="2 3">
    <name type="scientific">Tribonema minus</name>
    <dbReference type="NCBI Taxonomy" id="303371"/>
    <lineage>
        <taxon>Eukaryota</taxon>
        <taxon>Sar</taxon>
        <taxon>Stramenopiles</taxon>
        <taxon>Ochrophyta</taxon>
        <taxon>PX clade</taxon>
        <taxon>Xanthophyceae</taxon>
        <taxon>Tribonematales</taxon>
        <taxon>Tribonemataceae</taxon>
        <taxon>Tribonema</taxon>
    </lineage>
</organism>
<feature type="domain" description="CobW C-terminal" evidence="1">
    <location>
        <begin position="123"/>
        <end position="221"/>
    </location>
</feature>
<dbReference type="PANTHER" id="PTHR13748:SF62">
    <property type="entry name" value="COBW DOMAIN-CONTAINING PROTEIN"/>
    <property type="match status" value="1"/>
</dbReference>
<dbReference type="EMBL" id="JAFCMP010000140">
    <property type="protein sequence ID" value="KAG5185173.1"/>
    <property type="molecule type" value="Genomic_DNA"/>
</dbReference>
<dbReference type="SMART" id="SM00833">
    <property type="entry name" value="CobW_C"/>
    <property type="match status" value="1"/>
</dbReference>
<gene>
    <name evidence="2" type="ORF">JKP88DRAFT_268403</name>
</gene>
<dbReference type="Proteomes" id="UP000664859">
    <property type="component" value="Unassembled WGS sequence"/>
</dbReference>
<dbReference type="InterPro" id="IPR027417">
    <property type="entry name" value="P-loop_NTPase"/>
</dbReference>
<dbReference type="AlphaFoldDB" id="A0A835Z2E2"/>
<dbReference type="InterPro" id="IPR011629">
    <property type="entry name" value="CobW-like_C"/>
</dbReference>